<evidence type="ECO:0000313" key="4">
    <source>
        <dbReference type="Proteomes" id="UP000281741"/>
    </source>
</evidence>
<dbReference type="EMBL" id="CP033912">
    <property type="protein sequence ID" value="AZA95657.1"/>
    <property type="molecule type" value="Genomic_DNA"/>
</dbReference>
<feature type="domain" description="HTH cro/C1-type" evidence="2">
    <location>
        <begin position="8"/>
        <end position="62"/>
    </location>
</feature>
<protein>
    <submittedName>
        <fullName evidence="3">XRE family transcriptional regulator</fullName>
    </submittedName>
</protein>
<dbReference type="PANTHER" id="PTHR46558">
    <property type="entry name" value="TRACRIPTIONAL REGULATORY PROTEIN-RELATED-RELATED"/>
    <property type="match status" value="1"/>
</dbReference>
<keyword evidence="1" id="KW-0238">DNA-binding</keyword>
<sequence length="124" mass="14111">MITLGTKLARLRTNKGFTQQEVADSLNVSQPAYHKWETDIARPTTEKLLKICELFDVEINELLEDSLVFNITNNDCKIQNMGNTNSISYNESQELIKGILKNQDAITSLLVTQNKLIEKLIDKK</sequence>
<dbReference type="CDD" id="cd00093">
    <property type="entry name" value="HTH_XRE"/>
    <property type="match status" value="1"/>
</dbReference>
<dbReference type="Gene3D" id="1.10.260.40">
    <property type="entry name" value="lambda repressor-like DNA-binding domains"/>
    <property type="match status" value="1"/>
</dbReference>
<dbReference type="InterPro" id="IPR001387">
    <property type="entry name" value="Cro/C1-type_HTH"/>
</dbReference>
<organism evidence="3 4">
    <name type="scientific">Chryseobacterium shandongense</name>
    <dbReference type="NCBI Taxonomy" id="1493872"/>
    <lineage>
        <taxon>Bacteria</taxon>
        <taxon>Pseudomonadati</taxon>
        <taxon>Bacteroidota</taxon>
        <taxon>Flavobacteriia</taxon>
        <taxon>Flavobacteriales</taxon>
        <taxon>Weeksellaceae</taxon>
        <taxon>Chryseobacterium group</taxon>
        <taxon>Chryseobacterium</taxon>
    </lineage>
</organism>
<dbReference type="RefSeq" id="WP_123860854.1">
    <property type="nucleotide sequence ID" value="NZ_CP033912.1"/>
</dbReference>
<reference evidence="3 4" key="1">
    <citation type="submission" date="2018-11" db="EMBL/GenBank/DDBJ databases">
        <title>Proposal to divide the Flavobacteriaceae and reorganize its genera based on Amino Acid Identity values calculated from whole genome sequences.</title>
        <authorList>
            <person name="Nicholson A.C."/>
            <person name="Gulvik C.A."/>
            <person name="Whitney A.M."/>
            <person name="Humrighouse B.W."/>
            <person name="Bell M."/>
            <person name="Holmes B."/>
            <person name="Steigerwalt A.G."/>
            <person name="Villarma A."/>
            <person name="Sheth M."/>
            <person name="Batra D."/>
            <person name="Pryor J."/>
            <person name="Bernardet J.-F."/>
            <person name="Hugo C."/>
            <person name="Kampfer P."/>
            <person name="Newman J."/>
            <person name="McQuiston J.R."/>
        </authorList>
    </citation>
    <scope>NUCLEOTIDE SEQUENCE [LARGE SCALE GENOMIC DNA]</scope>
    <source>
        <strain evidence="3 4">H5143</strain>
    </source>
</reference>
<evidence type="ECO:0000256" key="1">
    <source>
        <dbReference type="ARBA" id="ARBA00023125"/>
    </source>
</evidence>
<dbReference type="Proteomes" id="UP000281741">
    <property type="component" value="Chromosome"/>
</dbReference>
<dbReference type="SMART" id="SM00530">
    <property type="entry name" value="HTH_XRE"/>
    <property type="match status" value="1"/>
</dbReference>
<evidence type="ECO:0000313" key="3">
    <source>
        <dbReference type="EMBL" id="AZA95657.1"/>
    </source>
</evidence>
<evidence type="ECO:0000259" key="2">
    <source>
        <dbReference type="PROSITE" id="PS50943"/>
    </source>
</evidence>
<dbReference type="PANTHER" id="PTHR46558:SF13">
    <property type="entry name" value="HTH-TYPE TRANSCRIPTIONAL REGULATOR IMMR"/>
    <property type="match status" value="1"/>
</dbReference>
<dbReference type="SUPFAM" id="SSF47413">
    <property type="entry name" value="lambda repressor-like DNA-binding domains"/>
    <property type="match status" value="1"/>
</dbReference>
<gene>
    <name evidence="3" type="ORF">EG353_08805</name>
</gene>
<dbReference type="InterPro" id="IPR010982">
    <property type="entry name" value="Lambda_DNA-bd_dom_sf"/>
</dbReference>
<dbReference type="Pfam" id="PF01381">
    <property type="entry name" value="HTH_3"/>
    <property type="match status" value="1"/>
</dbReference>
<dbReference type="PROSITE" id="PS50943">
    <property type="entry name" value="HTH_CROC1"/>
    <property type="match status" value="1"/>
</dbReference>
<keyword evidence="4" id="KW-1185">Reference proteome</keyword>
<accession>A0ABM7BA68</accession>
<proteinExistence type="predicted"/>
<name>A0ABM7BA68_9FLAO</name>